<proteinExistence type="predicted"/>
<dbReference type="EMBL" id="MVBN01000002">
    <property type="protein sequence ID" value="OOK80044.1"/>
    <property type="molecule type" value="Genomic_DNA"/>
</dbReference>
<sequence length="97" mass="11139">MADGSRRSDQQLDVQFRAVAGPVWEMEDRVLVRLGRWLAAPSVRWRRRVWLAAPSVRWRRRVCRQGGRLVHVPALHTQSKPSLHTRSGGMAADWVST</sequence>
<evidence type="ECO:0000313" key="1">
    <source>
        <dbReference type="EMBL" id="OOK80044.1"/>
    </source>
</evidence>
<dbReference type="Proteomes" id="UP000188532">
    <property type="component" value="Unassembled WGS sequence"/>
</dbReference>
<protein>
    <submittedName>
        <fullName evidence="1">Uncharacterized protein</fullName>
    </submittedName>
</protein>
<evidence type="ECO:0000313" key="2">
    <source>
        <dbReference type="Proteomes" id="UP000188532"/>
    </source>
</evidence>
<dbReference type="AlphaFoldDB" id="A0A1V3XLF0"/>
<organism evidence="1 2">
    <name type="scientific">Mycobacterium kansasii</name>
    <dbReference type="NCBI Taxonomy" id="1768"/>
    <lineage>
        <taxon>Bacteria</taxon>
        <taxon>Bacillati</taxon>
        <taxon>Actinomycetota</taxon>
        <taxon>Actinomycetes</taxon>
        <taxon>Mycobacteriales</taxon>
        <taxon>Mycobacteriaceae</taxon>
        <taxon>Mycobacterium</taxon>
    </lineage>
</organism>
<accession>A0A1V3XLF0</accession>
<name>A0A1V3XLF0_MYCKA</name>
<comment type="caution">
    <text evidence="1">The sequence shown here is derived from an EMBL/GenBank/DDBJ whole genome shotgun (WGS) entry which is preliminary data.</text>
</comment>
<gene>
    <name evidence="1" type="ORF">BZL29_1802</name>
</gene>
<reference evidence="1 2" key="1">
    <citation type="submission" date="2017-02" db="EMBL/GenBank/DDBJ databases">
        <title>Complete genome sequences of Mycobacterium kansasii strains isolated from rhesus macaques.</title>
        <authorList>
            <person name="Panda A."/>
            <person name="Nagaraj S."/>
            <person name="Zhao X."/>
            <person name="Tettelin H."/>
            <person name="Detolla L.J."/>
        </authorList>
    </citation>
    <scope>NUCLEOTIDE SEQUENCE [LARGE SCALE GENOMIC DNA]</scope>
    <source>
        <strain evidence="1 2">11-3469</strain>
    </source>
</reference>